<gene>
    <name evidence="5" type="ORF">ACFQ4E_00275</name>
</gene>
<dbReference type="CDD" id="cd07185">
    <property type="entry name" value="OmpA_C-like"/>
    <property type="match status" value="1"/>
</dbReference>
<dbReference type="InterPro" id="IPR006665">
    <property type="entry name" value="OmpA-like"/>
</dbReference>
<keyword evidence="2" id="KW-0472">Membrane</keyword>
<reference evidence="6" key="1">
    <citation type="journal article" date="2019" name="Int. J. Syst. Evol. Microbiol.">
        <title>The Global Catalogue of Microorganisms (GCM) 10K type strain sequencing project: providing services to taxonomists for standard genome sequencing and annotation.</title>
        <authorList>
            <consortium name="The Broad Institute Genomics Platform"/>
            <consortium name="The Broad Institute Genome Sequencing Center for Infectious Disease"/>
            <person name="Wu L."/>
            <person name="Ma J."/>
        </authorList>
    </citation>
    <scope>NUCLEOTIDE SEQUENCE [LARGE SCALE GENOMIC DNA]</scope>
    <source>
        <strain evidence="6">CCUG 62953</strain>
    </source>
</reference>
<evidence type="ECO:0000256" key="3">
    <source>
        <dbReference type="SAM" id="SignalP"/>
    </source>
</evidence>
<evidence type="ECO:0000313" key="5">
    <source>
        <dbReference type="EMBL" id="MFD1340850.1"/>
    </source>
</evidence>
<dbReference type="InterPro" id="IPR024370">
    <property type="entry name" value="PBP_domain"/>
</dbReference>
<protein>
    <submittedName>
        <fullName evidence="5">Substrate-binding domain-containing protein</fullName>
    </submittedName>
</protein>
<accession>A0ABW3ZCD2</accession>
<organism evidence="5 6">
    <name type="scientific">Litorisediminicola beolgyonensis</name>
    <dbReference type="NCBI Taxonomy" id="1173614"/>
    <lineage>
        <taxon>Bacteria</taxon>
        <taxon>Pseudomonadati</taxon>
        <taxon>Pseudomonadota</taxon>
        <taxon>Alphaproteobacteria</taxon>
        <taxon>Rhodobacterales</taxon>
        <taxon>Paracoccaceae</taxon>
        <taxon>Litorisediminicola</taxon>
    </lineage>
</organism>
<dbReference type="PROSITE" id="PS51123">
    <property type="entry name" value="OMPA_2"/>
    <property type="match status" value="1"/>
</dbReference>
<feature type="domain" description="OmpA-like" evidence="4">
    <location>
        <begin position="398"/>
        <end position="518"/>
    </location>
</feature>
<dbReference type="SUPFAM" id="SSF53850">
    <property type="entry name" value="Periplasmic binding protein-like II"/>
    <property type="match status" value="1"/>
</dbReference>
<feature type="signal peptide" evidence="3">
    <location>
        <begin position="1"/>
        <end position="22"/>
    </location>
</feature>
<keyword evidence="6" id="KW-1185">Reference proteome</keyword>
<dbReference type="InterPro" id="IPR036737">
    <property type="entry name" value="OmpA-like_sf"/>
</dbReference>
<dbReference type="SUPFAM" id="SSF103088">
    <property type="entry name" value="OmpA-like"/>
    <property type="match status" value="1"/>
</dbReference>
<proteinExistence type="predicted"/>
<dbReference type="RefSeq" id="WP_386800912.1">
    <property type="nucleotide sequence ID" value="NZ_JBHTMU010000001.1"/>
</dbReference>
<dbReference type="InterPro" id="IPR050811">
    <property type="entry name" value="Phosphate_ABC_transporter"/>
</dbReference>
<name>A0ABW3ZCD2_9RHOB</name>
<evidence type="ECO:0000256" key="2">
    <source>
        <dbReference type="PROSITE-ProRule" id="PRU00473"/>
    </source>
</evidence>
<dbReference type="PANTHER" id="PTHR30570:SF1">
    <property type="entry name" value="PHOSPHATE-BINDING PROTEIN PSTS"/>
    <property type="match status" value="1"/>
</dbReference>
<keyword evidence="1 3" id="KW-0732">Signal</keyword>
<dbReference type="Pfam" id="PF12849">
    <property type="entry name" value="PBP_like_2"/>
    <property type="match status" value="1"/>
</dbReference>
<sequence>MSFLRAAILAALFVIGAAQADAQDVTLRSRDGAISLAGTMLGFDGEYYRLLSQYGELTVDASGVTCAGPGCPSLTDFVAELRISGAADLGRVLLPALLESFAAEQRLETRRDEIDSEHLAYHLVDPEGDRVLARISFRLTTSDEGFADLLADEADIALTRRAIRPSETSFARSAGLGDLTATNRSLVLAFDALVPLVAPENPLSSISLTDLADILSGDLTEWTELGGPDAGIEVNLAAPGSGLTQSASDRLLGAGTPPSPARLRHHSDAESLAMAVADSPLAIGLGGQSAATPARALSLTGSCGFTLSATRQSVKTEDYPLTAPIYLYLPARRLPKIARDFLRYAASDAAQPVIRRAGFVDQTPEAVPLADEGARLANAILSASSPEDWALLQRLAALRRIAWRLTPTFRFEPGATRLDAPSRDQITRLARRLEEGLYDGRTILFVGFSDGIGDVAANRAIADERARAVLAEVLAAAETADLQQVTLATEAFGEALPIACDDTEWGRQANRRVEIWIR</sequence>
<dbReference type="EMBL" id="JBHTMU010000001">
    <property type="protein sequence ID" value="MFD1340850.1"/>
    <property type="molecule type" value="Genomic_DNA"/>
</dbReference>
<dbReference type="Pfam" id="PF00691">
    <property type="entry name" value="OmpA"/>
    <property type="match status" value="1"/>
</dbReference>
<dbReference type="Gene3D" id="3.30.1330.60">
    <property type="entry name" value="OmpA-like domain"/>
    <property type="match status" value="1"/>
</dbReference>
<dbReference type="Gene3D" id="3.40.190.10">
    <property type="entry name" value="Periplasmic binding protein-like II"/>
    <property type="match status" value="2"/>
</dbReference>
<comment type="caution">
    <text evidence="5">The sequence shown here is derived from an EMBL/GenBank/DDBJ whole genome shotgun (WGS) entry which is preliminary data.</text>
</comment>
<dbReference type="Proteomes" id="UP001597135">
    <property type="component" value="Unassembled WGS sequence"/>
</dbReference>
<evidence type="ECO:0000313" key="6">
    <source>
        <dbReference type="Proteomes" id="UP001597135"/>
    </source>
</evidence>
<dbReference type="PANTHER" id="PTHR30570">
    <property type="entry name" value="PERIPLASMIC PHOSPHATE BINDING COMPONENT OF PHOSPHATE ABC TRANSPORTER"/>
    <property type="match status" value="1"/>
</dbReference>
<evidence type="ECO:0000259" key="4">
    <source>
        <dbReference type="PROSITE" id="PS51123"/>
    </source>
</evidence>
<evidence type="ECO:0000256" key="1">
    <source>
        <dbReference type="ARBA" id="ARBA00022729"/>
    </source>
</evidence>
<feature type="chain" id="PRO_5045458131" evidence="3">
    <location>
        <begin position="23"/>
        <end position="518"/>
    </location>
</feature>